<name>A0A087T9D0_STEMI</name>
<keyword evidence="1" id="KW-1133">Transmembrane helix</keyword>
<protein>
    <submittedName>
        <fullName evidence="2">Uncharacterized protein</fullName>
    </submittedName>
</protein>
<proteinExistence type="predicted"/>
<evidence type="ECO:0000313" key="2">
    <source>
        <dbReference type="EMBL" id="KFM61719.1"/>
    </source>
</evidence>
<feature type="non-terminal residue" evidence="2">
    <location>
        <position position="74"/>
    </location>
</feature>
<reference evidence="2 3" key="1">
    <citation type="submission" date="2013-11" db="EMBL/GenBank/DDBJ databases">
        <title>Genome sequencing of Stegodyphus mimosarum.</title>
        <authorList>
            <person name="Bechsgaard J."/>
        </authorList>
    </citation>
    <scope>NUCLEOTIDE SEQUENCE [LARGE SCALE GENOMIC DNA]</scope>
</reference>
<organism evidence="2 3">
    <name type="scientific">Stegodyphus mimosarum</name>
    <name type="common">African social velvet spider</name>
    <dbReference type="NCBI Taxonomy" id="407821"/>
    <lineage>
        <taxon>Eukaryota</taxon>
        <taxon>Metazoa</taxon>
        <taxon>Ecdysozoa</taxon>
        <taxon>Arthropoda</taxon>
        <taxon>Chelicerata</taxon>
        <taxon>Arachnida</taxon>
        <taxon>Araneae</taxon>
        <taxon>Araneomorphae</taxon>
        <taxon>Entelegynae</taxon>
        <taxon>Eresoidea</taxon>
        <taxon>Eresidae</taxon>
        <taxon>Stegodyphus</taxon>
    </lineage>
</organism>
<evidence type="ECO:0000256" key="1">
    <source>
        <dbReference type="SAM" id="Phobius"/>
    </source>
</evidence>
<keyword evidence="1" id="KW-0812">Transmembrane</keyword>
<keyword evidence="1" id="KW-0472">Membrane</keyword>
<sequence length="74" mass="8472">MRTANFRLSFRGILITSSGLLASVTLVSSIFSIAILADIAKELLYGDKLWNYRYLRIHNAVNRTLANNHVRHFH</sequence>
<keyword evidence="3" id="KW-1185">Reference proteome</keyword>
<dbReference type="EMBL" id="KK114112">
    <property type="protein sequence ID" value="KFM61719.1"/>
    <property type="molecule type" value="Genomic_DNA"/>
</dbReference>
<dbReference type="Proteomes" id="UP000054359">
    <property type="component" value="Unassembled WGS sequence"/>
</dbReference>
<accession>A0A087T9D0</accession>
<evidence type="ECO:0000313" key="3">
    <source>
        <dbReference type="Proteomes" id="UP000054359"/>
    </source>
</evidence>
<feature type="transmembrane region" description="Helical" evidence="1">
    <location>
        <begin position="12"/>
        <end position="37"/>
    </location>
</feature>
<dbReference type="AlphaFoldDB" id="A0A087T9D0"/>
<gene>
    <name evidence="2" type="ORF">X975_06956</name>
</gene>